<feature type="transmembrane region" description="Helical" evidence="1">
    <location>
        <begin position="12"/>
        <end position="32"/>
    </location>
</feature>
<evidence type="ECO:0000313" key="2">
    <source>
        <dbReference type="EMBL" id="KGT95795.1"/>
    </source>
</evidence>
<gene>
    <name evidence="2" type="ORF">NG99_01240</name>
</gene>
<proteinExistence type="predicted"/>
<organism evidence="2 3">
    <name type="scientific">Erwinia typographi</name>
    <dbReference type="NCBI Taxonomy" id="371042"/>
    <lineage>
        <taxon>Bacteria</taxon>
        <taxon>Pseudomonadati</taxon>
        <taxon>Pseudomonadota</taxon>
        <taxon>Gammaproteobacteria</taxon>
        <taxon>Enterobacterales</taxon>
        <taxon>Erwiniaceae</taxon>
        <taxon>Erwinia</taxon>
    </lineage>
</organism>
<keyword evidence="1" id="KW-0472">Membrane</keyword>
<keyword evidence="1" id="KW-1133">Transmembrane helix</keyword>
<evidence type="ECO:0000313" key="3">
    <source>
        <dbReference type="Proteomes" id="UP000030351"/>
    </source>
</evidence>
<sequence>MSFFHTLTELFNLIPGWLSAFVKIILSAWFGARLAGINTIKGINAQANLTEKKAITESLKLQLSVLKGIKGEVSILIGLYNKRMRKHIDAIVPGEMLQVTFPIGEGYFTFYEQNAKEIAKLDDHSRDSIISIYTYARSMIQTYKFNNELLEDLESISYTIKEKGFDEFYRKVLNAKKDALQEYAQSIKLIDEELRVAIEKGFFTMDSEILCISHELNSKDK</sequence>
<keyword evidence="3" id="KW-1185">Reference proteome</keyword>
<keyword evidence="1" id="KW-0812">Transmembrane</keyword>
<accession>A0A0A3ZA73</accession>
<dbReference type="eggNOG" id="ENOG5032S9Q">
    <property type="taxonomic scope" value="Bacteria"/>
</dbReference>
<reference evidence="2 3" key="1">
    <citation type="submission" date="2014-10" db="EMBL/GenBank/DDBJ databases">
        <title>Genome sequence of Erwinia typographi M043b.</title>
        <authorList>
            <person name="Chan K.-G."/>
            <person name="Tan W.-S."/>
        </authorList>
    </citation>
    <scope>NUCLEOTIDE SEQUENCE [LARGE SCALE GENOMIC DNA]</scope>
    <source>
        <strain evidence="2 3">M043b</strain>
    </source>
</reference>
<dbReference type="EMBL" id="JRUQ01000006">
    <property type="protein sequence ID" value="KGT95795.1"/>
    <property type="molecule type" value="Genomic_DNA"/>
</dbReference>
<protein>
    <submittedName>
        <fullName evidence="2">Uncharacterized protein</fullName>
    </submittedName>
</protein>
<dbReference type="OrthoDB" id="6636475at2"/>
<comment type="caution">
    <text evidence="2">The sequence shown here is derived from an EMBL/GenBank/DDBJ whole genome shotgun (WGS) entry which is preliminary data.</text>
</comment>
<evidence type="ECO:0000256" key="1">
    <source>
        <dbReference type="SAM" id="Phobius"/>
    </source>
</evidence>
<dbReference type="RefSeq" id="WP_034887550.1">
    <property type="nucleotide sequence ID" value="NZ_JRUQ01000006.1"/>
</dbReference>
<name>A0A0A3ZA73_9GAMM</name>
<dbReference type="Proteomes" id="UP000030351">
    <property type="component" value="Unassembled WGS sequence"/>
</dbReference>
<dbReference type="AlphaFoldDB" id="A0A0A3ZA73"/>